<keyword evidence="2 8" id="KW-0489">Methyltransferase</keyword>
<keyword evidence="6" id="KW-0720">Serine protease</keyword>
<dbReference type="InterPro" id="IPR029062">
    <property type="entry name" value="Class_I_gatase-like"/>
</dbReference>
<dbReference type="InterPro" id="IPR005320">
    <property type="entry name" value="Peptidase_S51"/>
</dbReference>
<evidence type="ECO:0000256" key="4">
    <source>
        <dbReference type="ARBA" id="ARBA00022679"/>
    </source>
</evidence>
<dbReference type="SUPFAM" id="SSF52317">
    <property type="entry name" value="Class I glutamine amidotransferase-like"/>
    <property type="match status" value="1"/>
</dbReference>
<feature type="domain" description="Methyltransferase" evidence="7">
    <location>
        <begin position="298"/>
        <end position="389"/>
    </location>
</feature>
<dbReference type="Pfam" id="PF13649">
    <property type="entry name" value="Methyltransf_25"/>
    <property type="match status" value="1"/>
</dbReference>
<dbReference type="Gene3D" id="3.40.50.150">
    <property type="entry name" value="Vaccinia Virus protein VP39"/>
    <property type="match status" value="1"/>
</dbReference>
<name>A0ABU0K7K9_9ACTN</name>
<dbReference type="RefSeq" id="WP_258905880.1">
    <property type="nucleotide sequence ID" value="NZ_JAUSWC010000001.1"/>
</dbReference>
<dbReference type="GO" id="GO:0008168">
    <property type="term" value="F:methyltransferase activity"/>
    <property type="evidence" value="ECO:0007669"/>
    <property type="project" value="UniProtKB-KW"/>
</dbReference>
<dbReference type="EMBL" id="JAUSWC010000001">
    <property type="protein sequence ID" value="MDQ0485353.1"/>
    <property type="molecule type" value="Genomic_DNA"/>
</dbReference>
<dbReference type="GO" id="GO:0032259">
    <property type="term" value="P:methylation"/>
    <property type="evidence" value="ECO:0007669"/>
    <property type="project" value="UniProtKB-KW"/>
</dbReference>
<evidence type="ECO:0000313" key="8">
    <source>
        <dbReference type="EMBL" id="MDQ0485353.1"/>
    </source>
</evidence>
<gene>
    <name evidence="8" type="ORF">QO019_000183</name>
</gene>
<dbReference type="PANTHER" id="PTHR43861:SF1">
    <property type="entry name" value="TRANS-ACONITATE 2-METHYLTRANSFERASE"/>
    <property type="match status" value="1"/>
</dbReference>
<evidence type="ECO:0000259" key="7">
    <source>
        <dbReference type="Pfam" id="PF13649"/>
    </source>
</evidence>
<organism evidence="8 9">
    <name type="scientific">Streptomyces thermodiastaticus</name>
    <dbReference type="NCBI Taxonomy" id="44061"/>
    <lineage>
        <taxon>Bacteria</taxon>
        <taxon>Bacillati</taxon>
        <taxon>Actinomycetota</taxon>
        <taxon>Actinomycetes</taxon>
        <taxon>Kitasatosporales</taxon>
        <taxon>Streptomycetaceae</taxon>
        <taxon>Streptomyces</taxon>
    </lineage>
</organism>
<dbReference type="InterPro" id="IPR029063">
    <property type="entry name" value="SAM-dependent_MTases_sf"/>
</dbReference>
<comment type="similarity">
    <text evidence="1">Belongs to the peptidase S51 family.</text>
</comment>
<keyword evidence="5" id="KW-0378">Hydrolase</keyword>
<dbReference type="SUPFAM" id="SSF53335">
    <property type="entry name" value="S-adenosyl-L-methionine-dependent methyltransferases"/>
    <property type="match status" value="1"/>
</dbReference>
<evidence type="ECO:0000256" key="1">
    <source>
        <dbReference type="ARBA" id="ARBA00006534"/>
    </source>
</evidence>
<keyword evidence="3" id="KW-0645">Protease</keyword>
<keyword evidence="4" id="KW-0808">Transferase</keyword>
<evidence type="ECO:0000256" key="3">
    <source>
        <dbReference type="ARBA" id="ARBA00022670"/>
    </source>
</evidence>
<keyword evidence="9" id="KW-1185">Reference proteome</keyword>
<sequence>MRLLLTSAGIKNASIHEALVDLLGKPLAEANALCIPTASYAMPGGAGSAWRFISGRSVVSLCEMGWKSLGVLELTALPSLGEDLWLPSVREADVLLAGGGDALYLSHWMRQSGLADLLPSLSETVYVGASAGSMALTPGVGEDVSESYVWKPPTGDDTALGLVGFSIFPHLDHENLPDNSMANAQKWASGIPRPGYAIDDETALKVTDDGVEVVSEGTGDCSPLELRMDCSRWSQGGALGTGVAVSHIEQQTRTAWDAYGQHHLRRGTPLPDLDRITWGPGPDGPGDEILGDLEGLRVLDLGCGTGRHAAHLARAYGARVDGVDASPSQIERARARYPDVPGLRLFHADAVDHLGREEPYDVIYSVSAVHFFEPNRLFPALADGLVPGGRLYFTVLHTNSEGHSPSSTPTPRPELLHLAGGGTLTLHMWVLTPDLWESLLDQHGVEVRDVTALDAPQETNRASYRLFEARRPHN</sequence>
<evidence type="ECO:0000256" key="2">
    <source>
        <dbReference type="ARBA" id="ARBA00022603"/>
    </source>
</evidence>
<evidence type="ECO:0000256" key="6">
    <source>
        <dbReference type="ARBA" id="ARBA00022825"/>
    </source>
</evidence>
<dbReference type="CDD" id="cd02440">
    <property type="entry name" value="AdoMet_MTases"/>
    <property type="match status" value="1"/>
</dbReference>
<dbReference type="PANTHER" id="PTHR43861">
    <property type="entry name" value="TRANS-ACONITATE 2-METHYLTRANSFERASE-RELATED"/>
    <property type="match status" value="1"/>
</dbReference>
<dbReference type="Proteomes" id="UP001236795">
    <property type="component" value="Unassembled WGS sequence"/>
</dbReference>
<evidence type="ECO:0000256" key="5">
    <source>
        <dbReference type="ARBA" id="ARBA00022801"/>
    </source>
</evidence>
<dbReference type="InterPro" id="IPR041698">
    <property type="entry name" value="Methyltransf_25"/>
</dbReference>
<comment type="caution">
    <text evidence="8">The sequence shown here is derived from an EMBL/GenBank/DDBJ whole genome shotgun (WGS) entry which is preliminary data.</text>
</comment>
<protein>
    <submittedName>
        <fullName evidence="8">SAM-dependent methyltransferase</fullName>
    </submittedName>
</protein>
<dbReference type="Gene3D" id="3.40.50.880">
    <property type="match status" value="1"/>
</dbReference>
<dbReference type="Pfam" id="PF03575">
    <property type="entry name" value="Peptidase_S51"/>
    <property type="match status" value="1"/>
</dbReference>
<reference evidence="8 9" key="1">
    <citation type="submission" date="2023-07" db="EMBL/GenBank/DDBJ databases">
        <title>Genomic Encyclopedia of Type Strains, Phase IV (KMG-IV): sequencing the most valuable type-strain genomes for metagenomic binning, comparative biology and taxonomic classification.</title>
        <authorList>
            <person name="Goeker M."/>
        </authorList>
    </citation>
    <scope>NUCLEOTIDE SEQUENCE [LARGE SCALE GENOMIC DNA]</scope>
    <source>
        <strain evidence="8 9">DSM 40573</strain>
    </source>
</reference>
<evidence type="ECO:0000313" key="9">
    <source>
        <dbReference type="Proteomes" id="UP001236795"/>
    </source>
</evidence>
<proteinExistence type="inferred from homology"/>
<accession>A0ABU0K7K9</accession>